<dbReference type="GO" id="GO:0005829">
    <property type="term" value="C:cytosol"/>
    <property type="evidence" value="ECO:0007669"/>
    <property type="project" value="TreeGrafter"/>
</dbReference>
<proteinExistence type="inferred from homology"/>
<dbReference type="InterPro" id="IPR015797">
    <property type="entry name" value="NUDIX_hydrolase-like_dom_sf"/>
</dbReference>
<dbReference type="PROSITE" id="PS51462">
    <property type="entry name" value="NUDIX"/>
    <property type="match status" value="1"/>
</dbReference>
<dbReference type="GO" id="GO:0006753">
    <property type="term" value="P:nucleoside phosphate metabolic process"/>
    <property type="evidence" value="ECO:0007669"/>
    <property type="project" value="TreeGrafter"/>
</dbReference>
<dbReference type="AlphaFoldDB" id="A0A0S7XQJ4"/>
<dbReference type="InterPro" id="IPR020476">
    <property type="entry name" value="Nudix_hydrolase"/>
</dbReference>
<reference evidence="5 6" key="1">
    <citation type="journal article" date="2015" name="Microbiome">
        <title>Genomic resolution of linkages in carbon, nitrogen, and sulfur cycling among widespread estuary sediment bacteria.</title>
        <authorList>
            <person name="Baker B.J."/>
            <person name="Lazar C.S."/>
            <person name="Teske A.P."/>
            <person name="Dick G.J."/>
        </authorList>
    </citation>
    <scope>NUCLEOTIDE SEQUENCE [LARGE SCALE GENOMIC DNA]</scope>
    <source>
        <strain evidence="5">DG_56</strain>
    </source>
</reference>
<dbReference type="PANTHER" id="PTHR11839">
    <property type="entry name" value="UDP/ADP-SUGAR PYROPHOSPHATASE"/>
    <property type="match status" value="1"/>
</dbReference>
<evidence type="ECO:0000313" key="5">
    <source>
        <dbReference type="EMBL" id="KPJ64313.1"/>
    </source>
</evidence>
<dbReference type="PROSITE" id="PS00893">
    <property type="entry name" value="NUDIX_BOX"/>
    <property type="match status" value="1"/>
</dbReference>
<accession>A0A0S7XQJ4</accession>
<name>A0A0S7XQJ4_9BACT</name>
<evidence type="ECO:0000259" key="4">
    <source>
        <dbReference type="PROSITE" id="PS51462"/>
    </source>
</evidence>
<evidence type="ECO:0000256" key="1">
    <source>
        <dbReference type="ARBA" id="ARBA00001946"/>
    </source>
</evidence>
<dbReference type="PANTHER" id="PTHR11839:SF18">
    <property type="entry name" value="NUDIX HYDROLASE DOMAIN-CONTAINING PROTEIN"/>
    <property type="match status" value="1"/>
</dbReference>
<keyword evidence="2 3" id="KW-0378">Hydrolase</keyword>
<dbReference type="SUPFAM" id="SSF55811">
    <property type="entry name" value="Nudix"/>
    <property type="match status" value="1"/>
</dbReference>
<comment type="similarity">
    <text evidence="3">Belongs to the Nudix hydrolase family.</text>
</comment>
<dbReference type="EMBL" id="LIZY01000032">
    <property type="protein sequence ID" value="KPJ64313.1"/>
    <property type="molecule type" value="Genomic_DNA"/>
</dbReference>
<comment type="caution">
    <text evidence="5">The sequence shown here is derived from an EMBL/GenBank/DDBJ whole genome shotgun (WGS) entry which is preliminary data.</text>
</comment>
<organism evidence="5 6">
    <name type="scientific">candidate division KD3-62 bacterium DG_56</name>
    <dbReference type="NCBI Taxonomy" id="1704032"/>
    <lineage>
        <taxon>Bacteria</taxon>
        <taxon>candidate division KD3-62</taxon>
    </lineage>
</organism>
<dbReference type="InterPro" id="IPR000086">
    <property type="entry name" value="NUDIX_hydrolase_dom"/>
</dbReference>
<sequence>MSEPDRLTETTIASETIYEGRLLHVRVDTVTLPSGRTTTREVVQHRGAVAVVPVLDGDRLVLVRQYRQPAGRVLLEIPAGTLDPGEPPEECARRELAEETGYRPGRLIPLYRTYLAPGYSSEMLHCFLGLDLVRAEGEPDHDENLEIEICTLADAEAMLERGEINDAKTLCGLLMARQVLQAARTSR</sequence>
<dbReference type="Pfam" id="PF00293">
    <property type="entry name" value="NUDIX"/>
    <property type="match status" value="1"/>
</dbReference>
<dbReference type="InterPro" id="IPR020084">
    <property type="entry name" value="NUDIX_hydrolase_CS"/>
</dbReference>
<protein>
    <submittedName>
        <fullName evidence="5">ADP-ribose pyrophosphatase</fullName>
    </submittedName>
</protein>
<dbReference type="FunFam" id="3.90.79.10:FF:000024">
    <property type="entry name" value="ADP-ribose pyrophosphatase"/>
    <property type="match status" value="1"/>
</dbReference>
<dbReference type="GO" id="GO:0019693">
    <property type="term" value="P:ribose phosphate metabolic process"/>
    <property type="evidence" value="ECO:0007669"/>
    <property type="project" value="TreeGrafter"/>
</dbReference>
<feature type="domain" description="Nudix hydrolase" evidence="4">
    <location>
        <begin position="45"/>
        <end position="172"/>
    </location>
</feature>
<dbReference type="PRINTS" id="PR00502">
    <property type="entry name" value="NUDIXFAMILY"/>
</dbReference>
<evidence type="ECO:0000256" key="2">
    <source>
        <dbReference type="ARBA" id="ARBA00022801"/>
    </source>
</evidence>
<evidence type="ECO:0000256" key="3">
    <source>
        <dbReference type="RuleBase" id="RU003476"/>
    </source>
</evidence>
<dbReference type="Proteomes" id="UP000052020">
    <property type="component" value="Unassembled WGS sequence"/>
</dbReference>
<comment type="cofactor">
    <cofactor evidence="1">
        <name>Mg(2+)</name>
        <dbReference type="ChEBI" id="CHEBI:18420"/>
    </cofactor>
</comment>
<gene>
    <name evidence="5" type="ORF">AMK68_01940</name>
</gene>
<evidence type="ECO:0000313" key="6">
    <source>
        <dbReference type="Proteomes" id="UP000052020"/>
    </source>
</evidence>
<dbReference type="Gene3D" id="3.90.79.10">
    <property type="entry name" value="Nucleoside Triphosphate Pyrophosphohydrolase"/>
    <property type="match status" value="1"/>
</dbReference>
<dbReference type="GO" id="GO:0016462">
    <property type="term" value="F:pyrophosphatase activity"/>
    <property type="evidence" value="ECO:0007669"/>
    <property type="project" value="UniProtKB-ARBA"/>
</dbReference>